<accession>A0A8J2X6V4</accession>
<dbReference type="InterPro" id="IPR011990">
    <property type="entry name" value="TPR-like_helical_dom_sf"/>
</dbReference>
<keyword evidence="4" id="KW-1185">Reference proteome</keyword>
<evidence type="ECO:0000256" key="1">
    <source>
        <dbReference type="SAM" id="MobiDB-lite"/>
    </source>
</evidence>
<dbReference type="Proteomes" id="UP000789595">
    <property type="component" value="Unassembled WGS sequence"/>
</dbReference>
<protein>
    <submittedName>
        <fullName evidence="3">Uncharacterized protein</fullName>
    </submittedName>
</protein>
<evidence type="ECO:0000313" key="4">
    <source>
        <dbReference type="Proteomes" id="UP000789595"/>
    </source>
</evidence>
<dbReference type="Gene3D" id="1.25.40.10">
    <property type="entry name" value="Tetratricopeptide repeat domain"/>
    <property type="match status" value="1"/>
</dbReference>
<reference evidence="3" key="1">
    <citation type="submission" date="2021-11" db="EMBL/GenBank/DDBJ databases">
        <authorList>
            <consortium name="Genoscope - CEA"/>
            <person name="William W."/>
        </authorList>
    </citation>
    <scope>NUCLEOTIDE SEQUENCE</scope>
</reference>
<name>A0A8J2X6V4_9STRA</name>
<gene>
    <name evidence="3" type="ORF">PECAL_6P03800</name>
</gene>
<dbReference type="SUPFAM" id="SSF48452">
    <property type="entry name" value="TPR-like"/>
    <property type="match status" value="1"/>
</dbReference>
<feature type="region of interest" description="Disordered" evidence="1">
    <location>
        <begin position="30"/>
        <end position="85"/>
    </location>
</feature>
<feature type="signal peptide" evidence="2">
    <location>
        <begin position="1"/>
        <end position="22"/>
    </location>
</feature>
<proteinExistence type="predicted"/>
<organism evidence="3 4">
    <name type="scientific">Pelagomonas calceolata</name>
    <dbReference type="NCBI Taxonomy" id="35677"/>
    <lineage>
        <taxon>Eukaryota</taxon>
        <taxon>Sar</taxon>
        <taxon>Stramenopiles</taxon>
        <taxon>Ochrophyta</taxon>
        <taxon>Pelagophyceae</taxon>
        <taxon>Pelagomonadales</taxon>
        <taxon>Pelagomonadaceae</taxon>
        <taxon>Pelagomonas</taxon>
    </lineage>
</organism>
<feature type="chain" id="PRO_5035271143" evidence="2">
    <location>
        <begin position="23"/>
        <end position="275"/>
    </location>
</feature>
<dbReference type="OrthoDB" id="10537382at2759"/>
<feature type="compositionally biased region" description="Basic and acidic residues" evidence="1">
    <location>
        <begin position="246"/>
        <end position="256"/>
    </location>
</feature>
<feature type="region of interest" description="Disordered" evidence="1">
    <location>
        <begin position="246"/>
        <end position="275"/>
    </location>
</feature>
<dbReference type="AlphaFoldDB" id="A0A8J2X6V4"/>
<feature type="compositionally biased region" description="Low complexity" evidence="1">
    <location>
        <begin position="30"/>
        <end position="49"/>
    </location>
</feature>
<evidence type="ECO:0000256" key="2">
    <source>
        <dbReference type="SAM" id="SignalP"/>
    </source>
</evidence>
<evidence type="ECO:0000313" key="3">
    <source>
        <dbReference type="EMBL" id="CAH0378782.1"/>
    </source>
</evidence>
<keyword evidence="2" id="KW-0732">Signal</keyword>
<dbReference type="EMBL" id="CAKKNE010000006">
    <property type="protein sequence ID" value="CAH0378782.1"/>
    <property type="molecule type" value="Genomic_DNA"/>
</dbReference>
<sequence length="275" mass="29759">MRTAAAMMRILLRHLFARPASMASMASMASNDAGPASMASSDADASMASNDDDLLFPPEPDPQKAATDDALQPHPGDWTSYSDDQRLSAPRGAVFETRLAASAALRELGNERYRGDDVDGARVAYARSLWQAHFDEAWVKLELTDDHRGQLFDVTVPANLNCARCLLKTANTSEAKGHVDAALSALDDVSTTEQRRAWRAKGLLLRATCLREAGRYADAAAALDEASELTDDAAVARARHALRQARRDARSGERAMMRGKIAPPPPPEKRTCAVS</sequence>
<comment type="caution">
    <text evidence="3">The sequence shown here is derived from an EMBL/GenBank/DDBJ whole genome shotgun (WGS) entry which is preliminary data.</text>
</comment>